<dbReference type="AlphaFoldDB" id="A0A4C1TYQ2"/>
<dbReference type="EMBL" id="BGZK01000105">
    <property type="protein sequence ID" value="GBP19192.1"/>
    <property type="molecule type" value="Genomic_DNA"/>
</dbReference>
<dbReference type="Proteomes" id="UP000299102">
    <property type="component" value="Unassembled WGS sequence"/>
</dbReference>
<name>A0A4C1TYQ2_EUMVA</name>
<evidence type="ECO:0000313" key="2">
    <source>
        <dbReference type="Proteomes" id="UP000299102"/>
    </source>
</evidence>
<keyword evidence="2" id="KW-1185">Reference proteome</keyword>
<evidence type="ECO:0000313" key="1">
    <source>
        <dbReference type="EMBL" id="GBP19192.1"/>
    </source>
</evidence>
<accession>A0A4C1TYQ2</accession>
<organism evidence="1 2">
    <name type="scientific">Eumeta variegata</name>
    <name type="common">Bagworm moth</name>
    <name type="synonym">Eumeta japonica</name>
    <dbReference type="NCBI Taxonomy" id="151549"/>
    <lineage>
        <taxon>Eukaryota</taxon>
        <taxon>Metazoa</taxon>
        <taxon>Ecdysozoa</taxon>
        <taxon>Arthropoda</taxon>
        <taxon>Hexapoda</taxon>
        <taxon>Insecta</taxon>
        <taxon>Pterygota</taxon>
        <taxon>Neoptera</taxon>
        <taxon>Endopterygota</taxon>
        <taxon>Lepidoptera</taxon>
        <taxon>Glossata</taxon>
        <taxon>Ditrysia</taxon>
        <taxon>Tineoidea</taxon>
        <taxon>Psychidae</taxon>
        <taxon>Oiketicinae</taxon>
        <taxon>Eumeta</taxon>
    </lineage>
</organism>
<sequence>MEVVMFSCQGLMTPLLGHTPHDNTSHLRLGEWGEYDKGTITYVQRPEYNARDCISEAYTEMFDISGKAVAHNVTKAVQPVGVIGADMIC</sequence>
<proteinExistence type="predicted"/>
<protein>
    <submittedName>
        <fullName evidence="1">Uncharacterized protein</fullName>
    </submittedName>
</protein>
<reference evidence="1 2" key="1">
    <citation type="journal article" date="2019" name="Commun. Biol.">
        <title>The bagworm genome reveals a unique fibroin gene that provides high tensile strength.</title>
        <authorList>
            <person name="Kono N."/>
            <person name="Nakamura H."/>
            <person name="Ohtoshi R."/>
            <person name="Tomita M."/>
            <person name="Numata K."/>
            <person name="Arakawa K."/>
        </authorList>
    </citation>
    <scope>NUCLEOTIDE SEQUENCE [LARGE SCALE GENOMIC DNA]</scope>
</reference>
<gene>
    <name evidence="1" type="ORF">EVAR_11514_1</name>
</gene>
<comment type="caution">
    <text evidence="1">The sequence shown here is derived from an EMBL/GenBank/DDBJ whole genome shotgun (WGS) entry which is preliminary data.</text>
</comment>